<keyword evidence="3" id="KW-1185">Reference proteome</keyword>
<dbReference type="InterPro" id="IPR016181">
    <property type="entry name" value="Acyl_CoA_acyltransferase"/>
</dbReference>
<dbReference type="Pfam" id="PF00583">
    <property type="entry name" value="Acetyltransf_1"/>
    <property type="match status" value="1"/>
</dbReference>
<evidence type="ECO:0000259" key="1">
    <source>
        <dbReference type="PROSITE" id="PS51186"/>
    </source>
</evidence>
<reference evidence="2 3" key="1">
    <citation type="submission" date="2020-01" db="EMBL/GenBank/DDBJ databases">
        <title>Genome analysis of Anaerocolumna sp. CBA3638.</title>
        <authorList>
            <person name="Kim J."/>
            <person name="Roh S.W."/>
        </authorList>
    </citation>
    <scope>NUCLEOTIDE SEQUENCE [LARGE SCALE GENOMIC DNA]</scope>
    <source>
        <strain evidence="2 3">CBA3638</strain>
    </source>
</reference>
<gene>
    <name evidence="2" type="ORF">Ana3638_22270</name>
</gene>
<evidence type="ECO:0000313" key="2">
    <source>
        <dbReference type="EMBL" id="QHQ63163.1"/>
    </source>
</evidence>
<dbReference type="Gene3D" id="3.40.630.30">
    <property type="match status" value="1"/>
</dbReference>
<feature type="domain" description="N-acetyltransferase" evidence="1">
    <location>
        <begin position="3"/>
        <end position="151"/>
    </location>
</feature>
<accession>A0A6P1TRR9</accession>
<dbReference type="InterPro" id="IPR000182">
    <property type="entry name" value="GNAT_dom"/>
</dbReference>
<dbReference type="PROSITE" id="PS51186">
    <property type="entry name" value="GNAT"/>
    <property type="match status" value="1"/>
</dbReference>
<name>A0A6P1TRR9_9FIRM</name>
<dbReference type="SUPFAM" id="SSF55729">
    <property type="entry name" value="Acyl-CoA N-acyltransferases (Nat)"/>
    <property type="match status" value="1"/>
</dbReference>
<protein>
    <submittedName>
        <fullName evidence="2">GNAT family N-acetyltransferase</fullName>
    </submittedName>
</protein>
<organism evidence="2 3">
    <name type="scientific">Anaerocolumna sedimenticola</name>
    <dbReference type="NCBI Taxonomy" id="2696063"/>
    <lineage>
        <taxon>Bacteria</taxon>
        <taxon>Bacillati</taxon>
        <taxon>Bacillota</taxon>
        <taxon>Clostridia</taxon>
        <taxon>Lachnospirales</taxon>
        <taxon>Lachnospiraceae</taxon>
        <taxon>Anaerocolumna</taxon>
    </lineage>
</organism>
<dbReference type="RefSeq" id="WP_161839984.1">
    <property type="nucleotide sequence ID" value="NZ_CP048000.1"/>
</dbReference>
<dbReference type="AlphaFoldDB" id="A0A6P1TRR9"/>
<dbReference type="GO" id="GO:0016747">
    <property type="term" value="F:acyltransferase activity, transferring groups other than amino-acyl groups"/>
    <property type="evidence" value="ECO:0007669"/>
    <property type="project" value="InterPro"/>
</dbReference>
<dbReference type="KEGG" id="anr:Ana3638_22270"/>
<evidence type="ECO:0000313" key="3">
    <source>
        <dbReference type="Proteomes" id="UP000464314"/>
    </source>
</evidence>
<dbReference type="CDD" id="cd04301">
    <property type="entry name" value="NAT_SF"/>
    <property type="match status" value="1"/>
</dbReference>
<proteinExistence type="predicted"/>
<sequence>MEIKFERVTIDDAETLIQIRNRCFYEDYIKYGVCPGYNITKKQMMESILHKISYKIICNNQVVGNISIRDNRDNTYYLSCLCVIPDYENKGIGQSAIQFIEQEFPDANLWTLETPADKVRNHYFYKKMGYNIVKEFNEGPVKLVVFEKKMKKMR</sequence>
<dbReference type="Proteomes" id="UP000464314">
    <property type="component" value="Chromosome"/>
</dbReference>
<keyword evidence="2" id="KW-0808">Transferase</keyword>
<dbReference type="EMBL" id="CP048000">
    <property type="protein sequence ID" value="QHQ63163.1"/>
    <property type="molecule type" value="Genomic_DNA"/>
</dbReference>